<evidence type="ECO:0000256" key="11">
    <source>
        <dbReference type="ARBA" id="ARBA00022723"/>
    </source>
</evidence>
<dbReference type="EMBL" id="WTVS01000027">
    <property type="protein sequence ID" value="NMF98476.1"/>
    <property type="molecule type" value="Genomic_DNA"/>
</dbReference>
<dbReference type="PROSITE" id="PS51296">
    <property type="entry name" value="RIESKE"/>
    <property type="match status" value="1"/>
</dbReference>
<keyword evidence="11" id="KW-0479">Metal-binding</keyword>
<comment type="miscellaneous">
    <text evidence="20">The Rieske protein is a high potential 2Fe-2S protein.</text>
</comment>
<comment type="subcellular location">
    <subcellularLocation>
        <location evidence="2">Cell membrane</location>
        <topology evidence="2">Single-pass membrane protein</topology>
    </subcellularLocation>
</comment>
<dbReference type="CDD" id="cd03470">
    <property type="entry name" value="Rieske_cytochrome_bc1"/>
    <property type="match status" value="1"/>
</dbReference>
<dbReference type="InterPro" id="IPR036922">
    <property type="entry name" value="Rieske_2Fe-2S_sf"/>
</dbReference>
<comment type="catalytic activity">
    <reaction evidence="19 20">
        <text>a quinol + 2 Fe(III)-[cytochrome c](out) = a quinone + 2 Fe(II)-[cytochrome c](out) + 2 H(+)(out)</text>
        <dbReference type="Rhea" id="RHEA:11484"/>
        <dbReference type="Rhea" id="RHEA-COMP:10350"/>
        <dbReference type="Rhea" id="RHEA-COMP:14399"/>
        <dbReference type="ChEBI" id="CHEBI:15378"/>
        <dbReference type="ChEBI" id="CHEBI:24646"/>
        <dbReference type="ChEBI" id="CHEBI:29033"/>
        <dbReference type="ChEBI" id="CHEBI:29034"/>
        <dbReference type="ChEBI" id="CHEBI:132124"/>
        <dbReference type="EC" id="7.1.1.8"/>
    </reaction>
</comment>
<evidence type="ECO:0000256" key="18">
    <source>
        <dbReference type="ARBA" id="ARBA00023157"/>
    </source>
</evidence>
<dbReference type="Pfam" id="PF10399">
    <property type="entry name" value="UCR_Fe-S_N"/>
    <property type="match status" value="1"/>
</dbReference>
<evidence type="ECO:0000256" key="12">
    <source>
        <dbReference type="ARBA" id="ARBA00022967"/>
    </source>
</evidence>
<evidence type="ECO:0000256" key="10">
    <source>
        <dbReference type="ARBA" id="ARBA00022714"/>
    </source>
</evidence>
<dbReference type="RefSeq" id="WP_050415488.1">
    <property type="nucleotide sequence ID" value="NZ_WTVS01000027.1"/>
</dbReference>
<evidence type="ECO:0000256" key="8">
    <source>
        <dbReference type="ARBA" id="ARBA00022475"/>
    </source>
</evidence>
<keyword evidence="12" id="KW-1278">Translocase</keyword>
<name>A0ABX1NGP8_9RHOO</name>
<dbReference type="EC" id="7.1.1.8" evidence="5 20"/>
<keyword evidence="10" id="KW-0001">2Fe-2S</keyword>
<comment type="cofactor">
    <cofactor evidence="20">
        <name>[2Fe-2S] cluster</name>
        <dbReference type="ChEBI" id="CHEBI:190135"/>
    </cofactor>
    <text evidence="20">Binds 1 [2Fe-2S] cluster per subunit.</text>
</comment>
<evidence type="ECO:0000256" key="3">
    <source>
        <dbReference type="ARBA" id="ARBA00010651"/>
    </source>
</evidence>
<dbReference type="Proteomes" id="UP000634522">
    <property type="component" value="Unassembled WGS sequence"/>
</dbReference>
<proteinExistence type="inferred from homology"/>
<evidence type="ECO:0000313" key="24">
    <source>
        <dbReference type="Proteomes" id="UP000634522"/>
    </source>
</evidence>
<evidence type="ECO:0000256" key="17">
    <source>
        <dbReference type="ARBA" id="ARBA00023136"/>
    </source>
</evidence>
<keyword evidence="14 20" id="KW-1133">Transmembrane helix</keyword>
<dbReference type="Pfam" id="PF00355">
    <property type="entry name" value="Rieske"/>
    <property type="match status" value="1"/>
</dbReference>
<comment type="similarity">
    <text evidence="3">Belongs to the Rieske iron-sulfur protein family.</text>
</comment>
<evidence type="ECO:0000256" key="4">
    <source>
        <dbReference type="ARBA" id="ARBA00011649"/>
    </source>
</evidence>
<organism evidence="23 24">
    <name type="scientific">Aromatoleum toluolicum</name>
    <dbReference type="NCBI Taxonomy" id="90060"/>
    <lineage>
        <taxon>Bacteria</taxon>
        <taxon>Pseudomonadati</taxon>
        <taxon>Pseudomonadota</taxon>
        <taxon>Betaproteobacteria</taxon>
        <taxon>Rhodocyclales</taxon>
        <taxon>Rhodocyclaceae</taxon>
        <taxon>Aromatoleum</taxon>
    </lineage>
</organism>
<accession>A0ABX1NGP8</accession>
<evidence type="ECO:0000256" key="2">
    <source>
        <dbReference type="ARBA" id="ARBA00004162"/>
    </source>
</evidence>
<protein>
    <recommendedName>
        <fullName evidence="6 20">Ubiquinol-cytochrome c reductase iron-sulfur subunit</fullName>
        <ecNumber evidence="5 20">7.1.1.8</ecNumber>
    </recommendedName>
</protein>
<dbReference type="InterPro" id="IPR017941">
    <property type="entry name" value="Rieske_2Fe-2S"/>
</dbReference>
<evidence type="ECO:0000256" key="14">
    <source>
        <dbReference type="ARBA" id="ARBA00022989"/>
    </source>
</evidence>
<keyword evidence="7 20" id="KW-0813">Transport</keyword>
<keyword evidence="24" id="KW-1185">Reference proteome</keyword>
<keyword evidence="9 20" id="KW-0812">Transmembrane</keyword>
<dbReference type="InterPro" id="IPR006311">
    <property type="entry name" value="TAT_signal"/>
</dbReference>
<evidence type="ECO:0000256" key="20">
    <source>
        <dbReference type="RuleBase" id="RU004494"/>
    </source>
</evidence>
<dbReference type="PROSITE" id="PS51318">
    <property type="entry name" value="TAT"/>
    <property type="match status" value="1"/>
</dbReference>
<feature type="transmembrane region" description="Helical" evidence="20">
    <location>
        <begin position="18"/>
        <end position="39"/>
    </location>
</feature>
<keyword evidence="8" id="KW-1003">Cell membrane</keyword>
<dbReference type="PRINTS" id="PR00162">
    <property type="entry name" value="RIESKE"/>
</dbReference>
<keyword evidence="17 20" id="KW-0472">Membrane</keyword>
<evidence type="ECO:0000256" key="19">
    <source>
        <dbReference type="ARBA" id="ARBA00029351"/>
    </source>
</evidence>
<evidence type="ECO:0000256" key="9">
    <source>
        <dbReference type="ARBA" id="ARBA00022692"/>
    </source>
</evidence>
<comment type="subunit">
    <text evidence="4 21">The main subunits of complex b-c1 are: cytochrome b, cytochrome c1 and the Rieske protein.</text>
</comment>
<sequence>MRSEHDTDTPPDPQRRRLLVATSAAGGAAVAAGAVPFIVSLTPSDRARALGAPVEANIAKLGDGEMTTVEWRGQPIWILRRTPDMIEGLERIYELLLDPASQRLQQPPYCQNATRSIKPDVFVAIGLCTHLGCVPTFRPELSPRDLGQTWPGGYYCPCHGSKFDLAGRVFKHVPAPSNLVIPKHKYLSDTQLLIGQDDSGA</sequence>
<evidence type="ECO:0000256" key="1">
    <source>
        <dbReference type="ARBA" id="ARBA00002444"/>
    </source>
</evidence>
<evidence type="ECO:0000256" key="21">
    <source>
        <dbReference type="RuleBase" id="RU004497"/>
    </source>
</evidence>
<dbReference type="InterPro" id="IPR019470">
    <property type="entry name" value="Ubiq_cytC_Rdtase_Fe-S_su_TAT"/>
</dbReference>
<dbReference type="InterPro" id="IPR014349">
    <property type="entry name" value="Rieske_Fe-S_prot"/>
</dbReference>
<keyword evidence="18" id="KW-1015">Disulfide bond</keyword>
<reference evidence="23 24" key="1">
    <citation type="submission" date="2019-12" db="EMBL/GenBank/DDBJ databases">
        <title>Comparative genomics gives insights into the taxonomy of the Azoarcus-Aromatoleum group and reveals separate origins of nif in the plant-associated Azoarcus and non-plant-associated Aromatoleum sub-groups.</title>
        <authorList>
            <person name="Lafos M."/>
            <person name="Maluk M."/>
            <person name="Batista M."/>
            <person name="Junghare M."/>
            <person name="Carmona M."/>
            <person name="Faoro H."/>
            <person name="Cruz L.M."/>
            <person name="Battistoni F."/>
            <person name="De Souza E."/>
            <person name="Pedrosa F."/>
            <person name="Chen W.-M."/>
            <person name="Poole P.S."/>
            <person name="Dixon R.A."/>
            <person name="James E.K."/>
        </authorList>
    </citation>
    <scope>NUCLEOTIDE SEQUENCE [LARGE SCALE GENOMIC DNA]</scope>
    <source>
        <strain evidence="23 24">T</strain>
    </source>
</reference>
<comment type="caution">
    <text evidence="23">The sequence shown here is derived from an EMBL/GenBank/DDBJ whole genome shotgun (WGS) entry which is preliminary data.</text>
</comment>
<dbReference type="Gene3D" id="1.20.5.510">
    <property type="entry name" value="Single helix bin"/>
    <property type="match status" value="1"/>
</dbReference>
<evidence type="ECO:0000256" key="15">
    <source>
        <dbReference type="ARBA" id="ARBA00023004"/>
    </source>
</evidence>
<dbReference type="NCBIfam" id="TIGR01416">
    <property type="entry name" value="Rieske_proteo"/>
    <property type="match status" value="1"/>
</dbReference>
<gene>
    <name evidence="23" type="primary">petA</name>
    <name evidence="23" type="ORF">GPA27_13890</name>
</gene>
<dbReference type="PANTHER" id="PTHR10134">
    <property type="entry name" value="CYTOCHROME B-C1 COMPLEX SUBUNIT RIESKE, MITOCHONDRIAL"/>
    <property type="match status" value="1"/>
</dbReference>
<evidence type="ECO:0000256" key="7">
    <source>
        <dbReference type="ARBA" id="ARBA00022448"/>
    </source>
</evidence>
<dbReference type="InterPro" id="IPR006317">
    <property type="entry name" value="Ubiquinol_cyt_c_Rdtase_Fe-S-su"/>
</dbReference>
<evidence type="ECO:0000256" key="16">
    <source>
        <dbReference type="ARBA" id="ARBA00023014"/>
    </source>
</evidence>
<keyword evidence="15" id="KW-0408">Iron</keyword>
<evidence type="ECO:0000313" key="23">
    <source>
        <dbReference type="EMBL" id="NMF98476.1"/>
    </source>
</evidence>
<keyword evidence="16" id="KW-0411">Iron-sulfur</keyword>
<dbReference type="Gene3D" id="2.102.10.10">
    <property type="entry name" value="Rieske [2Fe-2S] iron-sulphur domain"/>
    <property type="match status" value="1"/>
</dbReference>
<dbReference type="InterPro" id="IPR005805">
    <property type="entry name" value="Rieske_Fe-S_prot_C"/>
</dbReference>
<comment type="function">
    <text evidence="1">Component of the ubiquinol-cytochrome c reductase complex (complex III or cytochrome b-c1 complex), which is a respiratory chain that generates an electrochemical potential coupled to ATP synthesis.</text>
</comment>
<feature type="domain" description="Rieske" evidence="22">
    <location>
        <begin position="92"/>
        <end position="193"/>
    </location>
</feature>
<dbReference type="SUPFAM" id="SSF50022">
    <property type="entry name" value="ISP domain"/>
    <property type="match status" value="1"/>
</dbReference>
<keyword evidence="13 20" id="KW-0249">Electron transport</keyword>
<evidence type="ECO:0000256" key="5">
    <source>
        <dbReference type="ARBA" id="ARBA00012951"/>
    </source>
</evidence>
<evidence type="ECO:0000259" key="22">
    <source>
        <dbReference type="PROSITE" id="PS51296"/>
    </source>
</evidence>
<evidence type="ECO:0000256" key="6">
    <source>
        <dbReference type="ARBA" id="ARBA00019816"/>
    </source>
</evidence>
<evidence type="ECO:0000256" key="13">
    <source>
        <dbReference type="ARBA" id="ARBA00022982"/>
    </source>
</evidence>